<reference evidence="1" key="1">
    <citation type="journal article" date="2015" name="Front. Microbiol.">
        <title>Combining genomic sequencing methods to explore viral diversity and reveal potential virus-host interactions.</title>
        <authorList>
            <person name="Chow C.E."/>
            <person name="Winget D.M."/>
            <person name="White R.A.III."/>
            <person name="Hallam S.J."/>
            <person name="Suttle C.A."/>
        </authorList>
    </citation>
    <scope>NUCLEOTIDE SEQUENCE</scope>
    <source>
        <strain evidence="1">Oxic1_8</strain>
    </source>
</reference>
<dbReference type="GO" id="GO:0008168">
    <property type="term" value="F:methyltransferase activity"/>
    <property type="evidence" value="ECO:0007669"/>
    <property type="project" value="UniProtKB-KW"/>
</dbReference>
<name>A0A0F7L973_9VIRU</name>
<reference evidence="1" key="2">
    <citation type="submission" date="2015-03" db="EMBL/GenBank/DDBJ databases">
        <authorList>
            <person name="Chow C.-E.T."/>
            <person name="Winget D.M."/>
            <person name="White R.A.III."/>
            <person name="Hallam S.J."/>
            <person name="Suttle C.A."/>
        </authorList>
    </citation>
    <scope>NUCLEOTIDE SEQUENCE</scope>
    <source>
        <strain evidence="1">Oxic1_8</strain>
    </source>
</reference>
<evidence type="ECO:0000313" key="1">
    <source>
        <dbReference type="EMBL" id="AKH48435.1"/>
    </source>
</evidence>
<sequence>MGRQLFRGHAARDAGLAVLGETNGRRLLRRRTGLDFTRRGVEAIHEGKTDDRPITSDAETAGGYSVVPVVVSRGHNNH</sequence>
<dbReference type="GO" id="GO:0032259">
    <property type="term" value="P:methylation"/>
    <property type="evidence" value="ECO:0007669"/>
    <property type="project" value="UniProtKB-KW"/>
</dbReference>
<keyword evidence="1" id="KW-0489">Methyltransferase</keyword>
<proteinExistence type="predicted"/>
<keyword evidence="1" id="KW-0808">Transferase</keyword>
<protein>
    <submittedName>
        <fullName evidence="1">Modification methylase</fullName>
    </submittedName>
</protein>
<dbReference type="EMBL" id="KR029603">
    <property type="protein sequence ID" value="AKH48435.1"/>
    <property type="molecule type" value="Genomic_DNA"/>
</dbReference>
<organism evidence="1">
    <name type="scientific">uncultured marine virus</name>
    <dbReference type="NCBI Taxonomy" id="186617"/>
    <lineage>
        <taxon>Viruses</taxon>
        <taxon>environmental samples</taxon>
    </lineage>
</organism>
<accession>A0A0F7L973</accession>